<dbReference type="InterPro" id="IPR012677">
    <property type="entry name" value="Nucleotide-bd_a/b_plait_sf"/>
</dbReference>
<dbReference type="SUPFAM" id="SSF54928">
    <property type="entry name" value="RNA-binding domain, RBD"/>
    <property type="match status" value="1"/>
</dbReference>
<dbReference type="PANTHER" id="PTHR48030:SF3">
    <property type="entry name" value="SPLICING FACTOR 3B SUBUNIT 4"/>
    <property type="match status" value="1"/>
</dbReference>
<evidence type="ECO:0000313" key="2">
    <source>
        <dbReference type="EMBL" id="KAF3567064.1"/>
    </source>
</evidence>
<gene>
    <name evidence="2" type="ORF">DY000_02017657</name>
</gene>
<evidence type="ECO:0000313" key="3">
    <source>
        <dbReference type="Proteomes" id="UP000266723"/>
    </source>
</evidence>
<dbReference type="EMBL" id="QGKV02000759">
    <property type="protein sequence ID" value="KAF3567064.1"/>
    <property type="molecule type" value="Genomic_DNA"/>
</dbReference>
<reference evidence="2 3" key="1">
    <citation type="journal article" date="2020" name="BMC Genomics">
        <title>Intraspecific diversification of the crop wild relative Brassica cretica Lam. using demographic model selection.</title>
        <authorList>
            <person name="Kioukis A."/>
            <person name="Michalopoulou V.A."/>
            <person name="Briers L."/>
            <person name="Pirintsos S."/>
            <person name="Studholme D.J."/>
            <person name="Pavlidis P."/>
            <person name="Sarris P.F."/>
        </authorList>
    </citation>
    <scope>NUCLEOTIDE SEQUENCE [LARGE SCALE GENOMIC DNA]</scope>
    <source>
        <strain evidence="3">cv. PFS-1207/04</strain>
    </source>
</reference>
<keyword evidence="3" id="KW-1185">Reference proteome</keyword>
<comment type="caution">
    <text evidence="2">The sequence shown here is derived from an EMBL/GenBank/DDBJ whole genome shotgun (WGS) entry which is preliminary data.</text>
</comment>
<feature type="compositionally biased region" description="Basic and acidic residues" evidence="1">
    <location>
        <begin position="74"/>
        <end position="104"/>
    </location>
</feature>
<dbReference type="Proteomes" id="UP000266723">
    <property type="component" value="Unassembled WGS sequence"/>
</dbReference>
<feature type="region of interest" description="Disordered" evidence="1">
    <location>
        <begin position="324"/>
        <end position="351"/>
    </location>
</feature>
<organism evidence="2 3">
    <name type="scientific">Brassica cretica</name>
    <name type="common">Mustard</name>
    <dbReference type="NCBI Taxonomy" id="69181"/>
    <lineage>
        <taxon>Eukaryota</taxon>
        <taxon>Viridiplantae</taxon>
        <taxon>Streptophyta</taxon>
        <taxon>Embryophyta</taxon>
        <taxon>Tracheophyta</taxon>
        <taxon>Spermatophyta</taxon>
        <taxon>Magnoliopsida</taxon>
        <taxon>eudicotyledons</taxon>
        <taxon>Gunneridae</taxon>
        <taxon>Pentapetalae</taxon>
        <taxon>rosids</taxon>
        <taxon>malvids</taxon>
        <taxon>Brassicales</taxon>
        <taxon>Brassicaceae</taxon>
        <taxon>Brassiceae</taxon>
        <taxon>Brassica</taxon>
    </lineage>
</organism>
<dbReference type="Gene3D" id="3.30.70.330">
    <property type="match status" value="2"/>
</dbReference>
<dbReference type="InterPro" id="IPR052084">
    <property type="entry name" value="SF3B4_spliceosome_assoc"/>
</dbReference>
<evidence type="ECO:0008006" key="4">
    <source>
        <dbReference type="Google" id="ProtNLM"/>
    </source>
</evidence>
<feature type="region of interest" description="Disordered" evidence="1">
    <location>
        <begin position="56"/>
        <end position="104"/>
    </location>
</feature>
<dbReference type="InterPro" id="IPR035979">
    <property type="entry name" value="RBD_domain_sf"/>
</dbReference>
<feature type="compositionally biased region" description="Basic residues" evidence="1">
    <location>
        <begin position="62"/>
        <end position="73"/>
    </location>
</feature>
<protein>
    <recommendedName>
        <fullName evidence="4">RRM domain-containing protein</fullName>
    </recommendedName>
</protein>
<name>A0ABQ7D7M9_BRACR</name>
<dbReference type="PANTHER" id="PTHR48030">
    <property type="entry name" value="SPLICING FACTOR 3B SUBUNIT 4"/>
    <property type="match status" value="1"/>
</dbReference>
<accession>A0ABQ7D7M9</accession>
<proteinExistence type="predicted"/>
<evidence type="ECO:0000256" key="1">
    <source>
        <dbReference type="SAM" id="MobiDB-lite"/>
    </source>
</evidence>
<sequence>MVMSSLQSIKVRLHGESIRVNKDTKSLDVGANLFIGNLDHASISLGAIAYERKPKTSWMKDNRRKRDRHSRRKAATEERRRMKAVKDKEKAIDDGEEDREKRSLMESGTKLRPGYMVINNGMIHYQSKAIKVFNMIKLHGKSIRVNKDTKSLDVGANLFIGNLDHASIYLGVLHFRSCKDRDTMNSRGFGFISYGSYDASHAATESLKLTRKTPTASTYKSVIICATSTMFKRIGLPKPNLNSEYSQRLSTLLCRKVWSRSKSLREKLTSLWSENITEVAREGGSDEVELNWDSYEKANQEISSDKLKLAEEKAITKEQDKMRAEEAAHGKYREDEESCGKKYIKRERETK</sequence>